<organism evidence="1 2">
    <name type="scientific">Igneacidithiobacillus copahuensis</name>
    <dbReference type="NCBI Taxonomy" id="2724909"/>
    <lineage>
        <taxon>Bacteria</taxon>
        <taxon>Pseudomonadati</taxon>
        <taxon>Pseudomonadota</taxon>
        <taxon>Acidithiobacillia</taxon>
        <taxon>Acidithiobacillales</taxon>
        <taxon>Acidithiobacillaceae</taxon>
        <taxon>Igneacidithiobacillus</taxon>
    </lineage>
</organism>
<dbReference type="AlphaFoldDB" id="A0AAE2YPX1"/>
<protein>
    <submittedName>
        <fullName evidence="1">Uncharacterized protein</fullName>
    </submittedName>
</protein>
<evidence type="ECO:0000313" key="2">
    <source>
        <dbReference type="Proteomes" id="UP001197378"/>
    </source>
</evidence>
<name>A0AAE2YPX1_9PROT</name>
<keyword evidence="2" id="KW-1185">Reference proteome</keyword>
<proteinExistence type="predicted"/>
<accession>A0AAE2YPX1</accession>
<evidence type="ECO:0000313" key="1">
    <source>
        <dbReference type="EMBL" id="MBU2787873.1"/>
    </source>
</evidence>
<dbReference type="Proteomes" id="UP001197378">
    <property type="component" value="Unassembled WGS sequence"/>
</dbReference>
<dbReference type="EMBL" id="JAAXYO010000087">
    <property type="protein sequence ID" value="MBU2787873.1"/>
    <property type="molecule type" value="Genomic_DNA"/>
</dbReference>
<gene>
    <name evidence="1" type="ORF">HFQ13_06600</name>
</gene>
<comment type="caution">
    <text evidence="1">The sequence shown here is derived from an EMBL/GenBank/DDBJ whole genome shotgun (WGS) entry which is preliminary data.</text>
</comment>
<sequence length="230" mass="26533">MGKPAFTGFTELNRGSMDYHVIFVMLTVRDTVRNVRNTIGEKVIDVFANRFIHDYEGRTFFKNMMQNVIIVPDALSRNGFTPFAGGDIGASSAVYHYSSELRRASEPGNKDGKKIFPPSNRELIGLLYDHYEVVRDGLGYGRSTSEISLFDSPFVDMKQFRDIFRHSKEELPILVDEVIRRTDRIPYQFYQGEIRLVREVQRYENHLRTKRDVAKGRDLGFDPDNGCFSV</sequence>
<dbReference type="RefSeq" id="WP_215885465.1">
    <property type="nucleotide sequence ID" value="NZ_JAAXYO010000087.1"/>
</dbReference>
<reference evidence="1" key="1">
    <citation type="journal article" date="2021" name="ISME J.">
        <title>Genomic evolution of the class Acidithiobacillia: deep-branching Proteobacteria living in extreme acidic conditions.</title>
        <authorList>
            <person name="Moya-Beltran A."/>
            <person name="Beard S."/>
            <person name="Rojas-Villalobos C."/>
            <person name="Issotta F."/>
            <person name="Gallardo Y."/>
            <person name="Ulloa R."/>
            <person name="Giaveno A."/>
            <person name="Degli Esposti M."/>
            <person name="Johnson D.B."/>
            <person name="Quatrini R."/>
        </authorList>
    </citation>
    <scope>NUCLEOTIDE SEQUENCE</scope>
    <source>
        <strain evidence="1">VAN18-1</strain>
    </source>
</reference>